<dbReference type="Proteomes" id="UP000027920">
    <property type="component" value="Unassembled WGS sequence"/>
</dbReference>
<protein>
    <submittedName>
        <fullName evidence="3">Uncharacterized protein</fullName>
    </submittedName>
</protein>
<dbReference type="AlphaFoldDB" id="A0A072PH48"/>
<keyword evidence="2" id="KW-0472">Membrane</keyword>
<keyword evidence="2" id="KW-0812">Transmembrane</keyword>
<proteinExistence type="predicted"/>
<comment type="caution">
    <text evidence="3">The sequence shown here is derived from an EMBL/GenBank/DDBJ whole genome shotgun (WGS) entry which is preliminary data.</text>
</comment>
<feature type="compositionally biased region" description="Polar residues" evidence="1">
    <location>
        <begin position="20"/>
        <end position="29"/>
    </location>
</feature>
<dbReference type="HOGENOM" id="CLU_065008_0_0_1"/>
<dbReference type="RefSeq" id="XP_013261672.1">
    <property type="nucleotide sequence ID" value="XM_013406218.1"/>
</dbReference>
<feature type="region of interest" description="Disordered" evidence="1">
    <location>
        <begin position="155"/>
        <end position="192"/>
    </location>
</feature>
<sequence>MKTHTEHINQQKGNPAFNLSPENGHTNGSVPHGDECFPEVVIDTSPQVIPNLEADYKVNHLEEREPKYHAIYDDELKEVVPVEHEVQEQYPQTAINFERSVLWESAPGREQASGAEERPAREGKVWGLTRKRIFIVLAAFLVIIAAAVGGGVGGRMASSKSNSPAPITTRSESSSSPSTSTPPTSITSQAFTSSASTTTSVSSTATFLNNQTAKVNTFAFQGFSETGYLGNATAVVGDEGGTNFTFNISSYVWLPNTTSCCLSFCENATKEGLIGWWCDPRYQKDSSASFPRIFVWCGLERMDENAKCV</sequence>
<dbReference type="VEuPathDB" id="FungiDB:A1O9_03925"/>
<evidence type="ECO:0000313" key="3">
    <source>
        <dbReference type="EMBL" id="KEF59082.1"/>
    </source>
</evidence>
<dbReference type="STRING" id="1182545.A0A072PH48"/>
<accession>A0A072PH48</accession>
<keyword evidence="2" id="KW-1133">Transmembrane helix</keyword>
<dbReference type="OrthoDB" id="5226655at2759"/>
<feature type="transmembrane region" description="Helical" evidence="2">
    <location>
        <begin position="133"/>
        <end position="154"/>
    </location>
</feature>
<evidence type="ECO:0000313" key="4">
    <source>
        <dbReference type="Proteomes" id="UP000027920"/>
    </source>
</evidence>
<name>A0A072PH48_9EURO</name>
<evidence type="ECO:0000256" key="2">
    <source>
        <dbReference type="SAM" id="Phobius"/>
    </source>
</evidence>
<reference evidence="3 4" key="1">
    <citation type="submission" date="2013-03" db="EMBL/GenBank/DDBJ databases">
        <title>The Genome Sequence of Exophiala aquamarina CBS 119918.</title>
        <authorList>
            <consortium name="The Broad Institute Genomics Platform"/>
            <person name="Cuomo C."/>
            <person name="de Hoog S."/>
            <person name="Gorbushina A."/>
            <person name="Walker B."/>
            <person name="Young S.K."/>
            <person name="Zeng Q."/>
            <person name="Gargeya S."/>
            <person name="Fitzgerald M."/>
            <person name="Haas B."/>
            <person name="Abouelleil A."/>
            <person name="Allen A.W."/>
            <person name="Alvarado L."/>
            <person name="Arachchi H.M."/>
            <person name="Berlin A.M."/>
            <person name="Chapman S.B."/>
            <person name="Gainer-Dewar J."/>
            <person name="Goldberg J."/>
            <person name="Griggs A."/>
            <person name="Gujja S."/>
            <person name="Hansen M."/>
            <person name="Howarth C."/>
            <person name="Imamovic A."/>
            <person name="Ireland A."/>
            <person name="Larimer J."/>
            <person name="McCowan C."/>
            <person name="Murphy C."/>
            <person name="Pearson M."/>
            <person name="Poon T.W."/>
            <person name="Priest M."/>
            <person name="Roberts A."/>
            <person name="Saif S."/>
            <person name="Shea T."/>
            <person name="Sisk P."/>
            <person name="Sykes S."/>
            <person name="Wortman J."/>
            <person name="Nusbaum C."/>
            <person name="Birren B."/>
        </authorList>
    </citation>
    <scope>NUCLEOTIDE SEQUENCE [LARGE SCALE GENOMIC DNA]</scope>
    <source>
        <strain evidence="3 4">CBS 119918</strain>
    </source>
</reference>
<dbReference type="EMBL" id="AMGV01000003">
    <property type="protein sequence ID" value="KEF59082.1"/>
    <property type="molecule type" value="Genomic_DNA"/>
</dbReference>
<organism evidence="3 4">
    <name type="scientific">Exophiala aquamarina CBS 119918</name>
    <dbReference type="NCBI Taxonomy" id="1182545"/>
    <lineage>
        <taxon>Eukaryota</taxon>
        <taxon>Fungi</taxon>
        <taxon>Dikarya</taxon>
        <taxon>Ascomycota</taxon>
        <taxon>Pezizomycotina</taxon>
        <taxon>Eurotiomycetes</taxon>
        <taxon>Chaetothyriomycetidae</taxon>
        <taxon>Chaetothyriales</taxon>
        <taxon>Herpotrichiellaceae</taxon>
        <taxon>Exophiala</taxon>
    </lineage>
</organism>
<gene>
    <name evidence="3" type="ORF">A1O9_03925</name>
</gene>
<feature type="compositionally biased region" description="Low complexity" evidence="1">
    <location>
        <begin position="166"/>
        <end position="192"/>
    </location>
</feature>
<dbReference type="GeneID" id="25278859"/>
<feature type="region of interest" description="Disordered" evidence="1">
    <location>
        <begin position="1"/>
        <end position="33"/>
    </location>
</feature>
<evidence type="ECO:0000256" key="1">
    <source>
        <dbReference type="SAM" id="MobiDB-lite"/>
    </source>
</evidence>
<keyword evidence="4" id="KW-1185">Reference proteome</keyword>